<dbReference type="Proteomes" id="UP000501451">
    <property type="component" value="Chromosome"/>
</dbReference>
<dbReference type="GO" id="GO:0015293">
    <property type="term" value="F:symporter activity"/>
    <property type="evidence" value="ECO:0007669"/>
    <property type="project" value="InterPro"/>
</dbReference>
<feature type="transmembrane region" description="Helical" evidence="1">
    <location>
        <begin position="154"/>
        <end position="175"/>
    </location>
</feature>
<dbReference type="AlphaFoldDB" id="A0A6G7K9U3"/>
<keyword evidence="1" id="KW-1133">Transmembrane helix</keyword>
<dbReference type="InterPro" id="IPR039672">
    <property type="entry name" value="MFS_2"/>
</dbReference>
<proteinExistence type="predicted"/>
<name>A0A6G7K9U3_9LACT</name>
<feature type="transmembrane region" description="Helical" evidence="1">
    <location>
        <begin position="438"/>
        <end position="460"/>
    </location>
</feature>
<keyword evidence="1" id="KW-0472">Membrane</keyword>
<dbReference type="Gene3D" id="1.20.1250.20">
    <property type="entry name" value="MFS general substrate transporter like domains"/>
    <property type="match status" value="1"/>
</dbReference>
<feature type="transmembrane region" description="Helical" evidence="1">
    <location>
        <begin position="315"/>
        <end position="337"/>
    </location>
</feature>
<feature type="transmembrane region" description="Helical" evidence="1">
    <location>
        <begin position="113"/>
        <end position="133"/>
    </location>
</feature>
<accession>A0A6G7K9U3</accession>
<dbReference type="InterPro" id="IPR036259">
    <property type="entry name" value="MFS_trans_sf"/>
</dbReference>
<evidence type="ECO:0000313" key="2">
    <source>
        <dbReference type="EMBL" id="QII82020.1"/>
    </source>
</evidence>
<keyword evidence="3" id="KW-1185">Reference proteome</keyword>
<reference evidence="2 3" key="1">
    <citation type="journal article" date="2017" name="Int. J. Syst. Evol. Microbiol.">
        <title>Jeotgalibaca porci sp. nov. and Jeotgalibaca arthritidis sp. nov., isolated from pigs, and emended description of the genus Jeotgalibaca.</title>
        <authorList>
            <person name="Zamora L."/>
            <person name="Perez-Sancho M."/>
            <person name="Dominguez L."/>
            <person name="Fernandez-Garayzabal J.F."/>
            <person name="Vela A.I."/>
        </authorList>
    </citation>
    <scope>NUCLEOTIDE SEQUENCE [LARGE SCALE GENOMIC DNA]</scope>
    <source>
        <strain evidence="2 3">CECT 9157</strain>
    </source>
</reference>
<protein>
    <submittedName>
        <fullName evidence="2">Glucuronide permease</fullName>
    </submittedName>
</protein>
<sequence>MSEFKDGQASRYHQAKQWEIAFFSLNNSATNLYLFAFGFLTYYATGIAGFATLLVSNLLGAARLFDGIIDPTIGIVMDKFNTRWGKFRPLMLVSNIGLILSFLLLFSTHRLSGAAQVVVFLIALVFHKIVYSFQQTVTKAAQPALTNDPTQRPLFSIYDTVFSSIGVFAMGQVVVSNFLAPRHNGEFNQAFFTEFLTGIMILSAVLTVLAIIGISRKDRTEYFGLGEDTVETKSLQDYLSVIKGNTPLITLAICGGLMKFIAQLLSDQAFLVILFGIILGNYGLSGQLSLWQIVPNLIVVVLFTRLATRRDLKTSYTVSILIAMTAMLVMLAILWTSGDPTQIFGNGGLLPIVFGIAYIAMKISSTYPNSIVLTMSADISDFETSRSGRFVSGLIGTVFSLTDSIASSLAPIFIGFIVAGIGFKEAYPDASEPLTDNLFNGGLILLGIPLILYIFVFILIRKYPLNREAMDKVQLAISEKKKDDLFK</sequence>
<feature type="transmembrane region" description="Helical" evidence="1">
    <location>
        <begin position="264"/>
        <end position="284"/>
    </location>
</feature>
<dbReference type="GO" id="GO:0005886">
    <property type="term" value="C:plasma membrane"/>
    <property type="evidence" value="ECO:0007669"/>
    <property type="project" value="TreeGrafter"/>
</dbReference>
<evidence type="ECO:0000313" key="3">
    <source>
        <dbReference type="Proteomes" id="UP000501451"/>
    </source>
</evidence>
<feature type="transmembrane region" description="Helical" evidence="1">
    <location>
        <begin position="32"/>
        <end position="55"/>
    </location>
</feature>
<dbReference type="PANTHER" id="PTHR11328">
    <property type="entry name" value="MAJOR FACILITATOR SUPERFAMILY DOMAIN-CONTAINING PROTEIN"/>
    <property type="match status" value="1"/>
</dbReference>
<evidence type="ECO:0000256" key="1">
    <source>
        <dbReference type="SAM" id="Phobius"/>
    </source>
</evidence>
<dbReference type="RefSeq" id="WP_166162001.1">
    <property type="nucleotide sequence ID" value="NZ_CP049740.1"/>
</dbReference>
<feature type="transmembrane region" description="Helical" evidence="1">
    <location>
        <begin position="87"/>
        <end position="107"/>
    </location>
</feature>
<dbReference type="GO" id="GO:0008643">
    <property type="term" value="P:carbohydrate transport"/>
    <property type="evidence" value="ECO:0007669"/>
    <property type="project" value="InterPro"/>
</dbReference>
<dbReference type="PANTHER" id="PTHR11328:SF24">
    <property type="entry name" value="MAJOR FACILITATOR SUPERFAMILY (MFS) PROFILE DOMAIN-CONTAINING PROTEIN"/>
    <property type="match status" value="1"/>
</dbReference>
<feature type="transmembrane region" description="Helical" evidence="1">
    <location>
        <begin position="195"/>
        <end position="214"/>
    </location>
</feature>
<feature type="transmembrane region" description="Helical" evidence="1">
    <location>
        <begin position="290"/>
        <end position="308"/>
    </location>
</feature>
<dbReference type="SUPFAM" id="SSF103473">
    <property type="entry name" value="MFS general substrate transporter"/>
    <property type="match status" value="1"/>
</dbReference>
<organism evidence="2 3">
    <name type="scientific">Jeotgalibaca arthritidis</name>
    <dbReference type="NCBI Taxonomy" id="1868794"/>
    <lineage>
        <taxon>Bacteria</taxon>
        <taxon>Bacillati</taxon>
        <taxon>Bacillota</taxon>
        <taxon>Bacilli</taxon>
        <taxon>Lactobacillales</taxon>
        <taxon>Carnobacteriaceae</taxon>
        <taxon>Jeotgalibaca</taxon>
    </lineage>
</organism>
<feature type="transmembrane region" description="Helical" evidence="1">
    <location>
        <begin position="394"/>
        <end position="418"/>
    </location>
</feature>
<keyword evidence="1" id="KW-0812">Transmembrane</keyword>
<dbReference type="KEGG" id="jar:G7057_05865"/>
<gene>
    <name evidence="2" type="ORF">G7057_05865</name>
</gene>
<dbReference type="EMBL" id="CP049740">
    <property type="protein sequence ID" value="QII82020.1"/>
    <property type="molecule type" value="Genomic_DNA"/>
</dbReference>
<dbReference type="Pfam" id="PF13347">
    <property type="entry name" value="MFS_2"/>
    <property type="match status" value="1"/>
</dbReference>